<feature type="compositionally biased region" description="Basic and acidic residues" evidence="1">
    <location>
        <begin position="447"/>
        <end position="458"/>
    </location>
</feature>
<protein>
    <submittedName>
        <fullName evidence="2">Vacuolar-sorting protein SNF7</fullName>
    </submittedName>
</protein>
<dbReference type="Pfam" id="PF03357">
    <property type="entry name" value="Snf7"/>
    <property type="match status" value="1"/>
</dbReference>
<accession>A0AA38VJ65</accession>
<dbReference type="EMBL" id="JANBVN010000180">
    <property type="protein sequence ID" value="KAJ9134561.1"/>
    <property type="molecule type" value="Genomic_DNA"/>
</dbReference>
<feature type="region of interest" description="Disordered" evidence="1">
    <location>
        <begin position="399"/>
        <end position="489"/>
    </location>
</feature>
<dbReference type="GO" id="GO:0000815">
    <property type="term" value="C:ESCRT III complex"/>
    <property type="evidence" value="ECO:0007669"/>
    <property type="project" value="TreeGrafter"/>
</dbReference>
<dbReference type="AlphaFoldDB" id="A0AA38VJ65"/>
<sequence length="489" mass="53629">MSTALLDYLLQNEPSFRKARLPALYSDFRSQRTLNPDGYQANISAWRHALASIARSGLAPASKSSTTPDLLVLDCDERLVRALESKQYGRPLALGAVFAEALSAKEIIALNDFLTSKQSVYHRAWTIASPWALAAWTLRQLGVADVFGARGDKVPTGRFVVLANLEAAAKEFVDRTGQLTSRFERTFTKTQFSRVFGDQLVEGRTLSATDVDVLLRFLERDKGLVMYDGKTVKIRGPDDDREGRVSEEDASIAQLKELLGYLTHQTGVLSRRVDELAEAAKQAVAKKNRVAALAALKSKKLAESTLAARFNTLSQLEETAGKIQQAADNVALVRVMESSGEALKRLNAAVGGAEGVEGVVERLRGQIETADEVNVILADAESAGGVVVDEGEIDDELAVMEREEREKEEKERKKVEEEKKNVDDEKRSAEAEEVRKRLEAAGTVPENQKKAEKQKDGDAVVEAEADDAAEELSRMTLEETKEAEPQLAA</sequence>
<dbReference type="PANTHER" id="PTHR22761">
    <property type="entry name" value="CHARGED MULTIVESICULAR BODY PROTEIN"/>
    <property type="match status" value="1"/>
</dbReference>
<organism evidence="2 3">
    <name type="scientific">Coniochaeta hoffmannii</name>
    <dbReference type="NCBI Taxonomy" id="91930"/>
    <lineage>
        <taxon>Eukaryota</taxon>
        <taxon>Fungi</taxon>
        <taxon>Dikarya</taxon>
        <taxon>Ascomycota</taxon>
        <taxon>Pezizomycotina</taxon>
        <taxon>Sordariomycetes</taxon>
        <taxon>Sordariomycetidae</taxon>
        <taxon>Coniochaetales</taxon>
        <taxon>Coniochaetaceae</taxon>
        <taxon>Coniochaeta</taxon>
    </lineage>
</organism>
<name>A0AA38VJ65_9PEZI</name>
<feature type="compositionally biased region" description="Acidic residues" evidence="1">
    <location>
        <begin position="459"/>
        <end position="470"/>
    </location>
</feature>
<comment type="caution">
    <text evidence="2">The sequence shown here is derived from an EMBL/GenBank/DDBJ whole genome shotgun (WGS) entry which is preliminary data.</text>
</comment>
<dbReference type="GO" id="GO:0009898">
    <property type="term" value="C:cytoplasmic side of plasma membrane"/>
    <property type="evidence" value="ECO:0007669"/>
    <property type="project" value="TreeGrafter"/>
</dbReference>
<proteinExistence type="predicted"/>
<dbReference type="GO" id="GO:0006900">
    <property type="term" value="P:vesicle budding from membrane"/>
    <property type="evidence" value="ECO:0007669"/>
    <property type="project" value="TreeGrafter"/>
</dbReference>
<evidence type="ECO:0000313" key="2">
    <source>
        <dbReference type="EMBL" id="KAJ9134561.1"/>
    </source>
</evidence>
<gene>
    <name evidence="2" type="ORF">NKR19_g8611</name>
</gene>
<keyword evidence="3" id="KW-1185">Reference proteome</keyword>
<evidence type="ECO:0000256" key="1">
    <source>
        <dbReference type="SAM" id="MobiDB-lite"/>
    </source>
</evidence>
<dbReference type="PANTHER" id="PTHR22761:SF18">
    <property type="entry name" value="SORTING PROTEIN SNF7 FAMILY PROTEIN, PUTATIVE (AFU_ORTHOLOGUE AFUA_2G16692)-RELATED"/>
    <property type="match status" value="1"/>
</dbReference>
<dbReference type="GO" id="GO:0032511">
    <property type="term" value="P:late endosome to vacuole transport via multivesicular body sorting pathway"/>
    <property type="evidence" value="ECO:0007669"/>
    <property type="project" value="TreeGrafter"/>
</dbReference>
<reference evidence="2" key="1">
    <citation type="submission" date="2022-07" db="EMBL/GenBank/DDBJ databases">
        <title>Fungi with potential for degradation of polypropylene.</title>
        <authorList>
            <person name="Gostincar C."/>
        </authorList>
    </citation>
    <scope>NUCLEOTIDE SEQUENCE</scope>
    <source>
        <strain evidence="2">EXF-13287</strain>
    </source>
</reference>
<dbReference type="Proteomes" id="UP001174691">
    <property type="component" value="Unassembled WGS sequence"/>
</dbReference>
<dbReference type="GO" id="GO:0005771">
    <property type="term" value="C:multivesicular body"/>
    <property type="evidence" value="ECO:0007669"/>
    <property type="project" value="TreeGrafter"/>
</dbReference>
<evidence type="ECO:0000313" key="3">
    <source>
        <dbReference type="Proteomes" id="UP001174691"/>
    </source>
</evidence>
<dbReference type="Gene3D" id="1.10.287.1060">
    <property type="entry name" value="ESAT-6-like"/>
    <property type="match status" value="1"/>
</dbReference>
<feature type="compositionally biased region" description="Basic and acidic residues" evidence="1">
    <location>
        <begin position="399"/>
        <end position="439"/>
    </location>
</feature>
<dbReference type="InterPro" id="IPR005024">
    <property type="entry name" value="Snf7_fam"/>
</dbReference>
<feature type="compositionally biased region" description="Basic and acidic residues" evidence="1">
    <location>
        <begin position="471"/>
        <end position="489"/>
    </location>
</feature>